<reference evidence="2 3" key="1">
    <citation type="submission" date="2019-07" db="EMBL/GenBank/DDBJ databases">
        <title>Caenimonas sedimenti sp. nov., isolated from activated sludge.</title>
        <authorList>
            <person name="Xu J."/>
        </authorList>
    </citation>
    <scope>NUCLEOTIDE SEQUENCE [LARGE SCALE GENOMIC DNA]</scope>
    <source>
        <strain evidence="2 3">HX-9-20</strain>
    </source>
</reference>
<dbReference type="AlphaFoldDB" id="A0A562ZTF2"/>
<evidence type="ECO:0000256" key="1">
    <source>
        <dbReference type="SAM" id="MobiDB-lite"/>
    </source>
</evidence>
<gene>
    <name evidence="2" type="ORF">FN976_07810</name>
</gene>
<dbReference type="Proteomes" id="UP000318199">
    <property type="component" value="Unassembled WGS sequence"/>
</dbReference>
<feature type="region of interest" description="Disordered" evidence="1">
    <location>
        <begin position="1"/>
        <end position="68"/>
    </location>
</feature>
<organism evidence="2 3">
    <name type="scientific">Caenimonas sedimenti</name>
    <dbReference type="NCBI Taxonomy" id="2596921"/>
    <lineage>
        <taxon>Bacteria</taxon>
        <taxon>Pseudomonadati</taxon>
        <taxon>Pseudomonadota</taxon>
        <taxon>Betaproteobacteria</taxon>
        <taxon>Burkholderiales</taxon>
        <taxon>Comamonadaceae</taxon>
        <taxon>Caenimonas</taxon>
    </lineage>
</organism>
<dbReference type="EMBL" id="VOBQ01000005">
    <property type="protein sequence ID" value="TWO71889.1"/>
    <property type="molecule type" value="Genomic_DNA"/>
</dbReference>
<comment type="caution">
    <text evidence="2">The sequence shown here is derived from an EMBL/GenBank/DDBJ whole genome shotgun (WGS) entry which is preliminary data.</text>
</comment>
<name>A0A562ZTF2_9BURK</name>
<dbReference type="RefSeq" id="WP_145892449.1">
    <property type="nucleotide sequence ID" value="NZ_VOBQ01000005.1"/>
</dbReference>
<proteinExistence type="predicted"/>
<protein>
    <submittedName>
        <fullName evidence="2">Uncharacterized protein</fullName>
    </submittedName>
</protein>
<accession>A0A562ZTF2</accession>
<keyword evidence="3" id="KW-1185">Reference proteome</keyword>
<sequence>MAKRTQNSGAGKARRTAPEARGPVARARHTGEGSASALATLQLMERDRNDGRGVPDPIDSPAPKDLKR</sequence>
<evidence type="ECO:0000313" key="2">
    <source>
        <dbReference type="EMBL" id="TWO71889.1"/>
    </source>
</evidence>
<evidence type="ECO:0000313" key="3">
    <source>
        <dbReference type="Proteomes" id="UP000318199"/>
    </source>
</evidence>
<feature type="compositionally biased region" description="Basic and acidic residues" evidence="1">
    <location>
        <begin position="44"/>
        <end position="53"/>
    </location>
</feature>